<proteinExistence type="predicted"/>
<dbReference type="PROSITE" id="PS50075">
    <property type="entry name" value="CARRIER"/>
    <property type="match status" value="1"/>
</dbReference>
<dbReference type="InterPro" id="IPR000873">
    <property type="entry name" value="AMP-dep_synth/lig_dom"/>
</dbReference>
<dbReference type="Pfam" id="PF00501">
    <property type="entry name" value="AMP-binding"/>
    <property type="match status" value="1"/>
</dbReference>
<dbReference type="InterPro" id="IPR036736">
    <property type="entry name" value="ACP-like_sf"/>
</dbReference>
<dbReference type="NCBIfam" id="TIGR01733">
    <property type="entry name" value="AA-adenyl-dom"/>
    <property type="match status" value="1"/>
</dbReference>
<name>A0A7X9LDZ3_STRRT</name>
<reference evidence="3 4" key="1">
    <citation type="submission" date="2020-04" db="EMBL/GenBank/DDBJ databases">
        <title>MicrobeNet Type strains.</title>
        <authorList>
            <person name="Nicholson A.C."/>
        </authorList>
    </citation>
    <scope>NUCLEOTIDE SEQUENCE [LARGE SCALE GENOMIC DNA]</scope>
    <source>
        <strain evidence="3 4">DSM 22768</strain>
    </source>
</reference>
<evidence type="ECO:0000259" key="2">
    <source>
        <dbReference type="PROSITE" id="PS50075"/>
    </source>
</evidence>
<dbReference type="InterPro" id="IPR023213">
    <property type="entry name" value="CAT-like_dom_sf"/>
</dbReference>
<dbReference type="GO" id="GO:0044550">
    <property type="term" value="P:secondary metabolite biosynthetic process"/>
    <property type="evidence" value="ECO:0007669"/>
    <property type="project" value="TreeGrafter"/>
</dbReference>
<comment type="caution">
    <text evidence="3">The sequence shown here is derived from an EMBL/GenBank/DDBJ whole genome shotgun (WGS) entry which is preliminary data.</text>
</comment>
<dbReference type="GO" id="GO:0031177">
    <property type="term" value="F:phosphopantetheine binding"/>
    <property type="evidence" value="ECO:0007669"/>
    <property type="project" value="TreeGrafter"/>
</dbReference>
<dbReference type="InterPro" id="IPR025110">
    <property type="entry name" value="AMP-bd_C"/>
</dbReference>
<dbReference type="InterPro" id="IPR001242">
    <property type="entry name" value="Condensation_dom"/>
</dbReference>
<sequence length="1314" mass="152615">MKHLLTLSQNQISTFSQMVEGDYSVGIDVIFKREVKRDIFENSLKMIIRNNDIFRIDLQQEELQIYQKLLTNSKYTYKIIEFQTIEDFKQWKNSYDLKKISLDHLIELYGVIIKDYGFGLYLKIHHMISDAFSVGLLVNEFIFTYKELEKGEIPRIERGSYETILEEEQNYKNGNKFNKDKTFWLNEFSTDISNSYISNKTSKNYKVKRLSFHLNYEEGESIKQYAKNIGVSELFLYMSTFSIYMSRLTRTNQINIGTTLHSRFGKNQKNTMGMFVNTVPVHIELNEDQSFKDFASLVDKKKMKIFKHSKYNYTSLKNELAKNVGFKGDLFDVIINYQSAKKEFQDEIKINWQNCQYQSNSLTISLNTWENGCFDIDFDFLEDIFSIEEIKDIHRHVKNLLFDGIKNDKRPISELTMSDEIERNFYKTINQFSNVKYPEASIKDIFEKTVRQFGDKTAIIHNKKEYSYSEINKKANQIARVLLNQGIRRGDSVAVISDKNENIIINILAVIKAGARYIPIDPRYPKDRIDYMLEDSDVKLILYSSEIKHYFDISVIETTKISNFKKELEDDLKIDISSDDHLYVIYTSGTTGKPKGVQISHKNVVRLFYNEKTPFDFTSQDNWLLFHYYGFDFSVWEIFGALLFGGALVIPTLEETQDNFAIINLLEKYEVTVFNQVPSSFYALLLSLGDKQLDKLRYLIFGGEALETRKIKDFFLNNPQVSIINMYGITETTVHVTYKKINETDIKCGISNIGYPLPTLGIYLLNNDTLSGIGVPGEICVFGEGLSSGYIGNSKLTQEKFIYHPKFNEKLYRSGDLARLLSDGSIEYLGRIDKQVKIHGFRIELKEIENTILEKFKNEIKDCVVVDRFDNVGEKALYGYVISRQNKELDFRDICNKLREFLPTYMVPKYWKAIESFPLTNNGKLDKSKLPDINIESADEIVSPRNEKEAEILDVFKDVLGYEDLGIYDDFFEFGGDSIKNMMLVAKLRHIGYEITSKEVAHNSTVANIASICRTVDFMNVDQSPVDGIVENTPILSSFFEKQYFKPEHYNQSVLLQFQGHINEAYVVQTLKKLTAHHDMLRAHVLNNSLNISHIKDYLLDIDFITVSDLTELERLCNNLQESFDFNGSNLFKVRVFKLLQTEYVFLIAHHLIIDAVSWRILVDDLNSLYSQFSRSLNAELPLKTIPFKNWPQILKNYQNSSSFKLEKDYWNDTINKLANFSYKKSVNADSQMLTNLILLEKEQVNQVYEKSLTILELELPELLLAAVVYALHSTLDEEIIVNVEGHGREIPFETVPNERTVGWFTAIYPLILK</sequence>
<dbReference type="Pfam" id="PF00668">
    <property type="entry name" value="Condensation"/>
    <property type="match status" value="2"/>
</dbReference>
<dbReference type="GO" id="GO:0043041">
    <property type="term" value="P:amino acid activation for nonribosomal peptide biosynthetic process"/>
    <property type="evidence" value="ECO:0007669"/>
    <property type="project" value="TreeGrafter"/>
</dbReference>
<dbReference type="EMBL" id="JABASA010000015">
    <property type="protein sequence ID" value="NMD49498.1"/>
    <property type="molecule type" value="Genomic_DNA"/>
</dbReference>
<dbReference type="Gene3D" id="1.10.1200.10">
    <property type="entry name" value="ACP-like"/>
    <property type="match status" value="1"/>
</dbReference>
<dbReference type="SUPFAM" id="SSF47336">
    <property type="entry name" value="ACP-like"/>
    <property type="match status" value="1"/>
</dbReference>
<evidence type="ECO:0000313" key="4">
    <source>
        <dbReference type="Proteomes" id="UP000532121"/>
    </source>
</evidence>
<dbReference type="SUPFAM" id="SSF52777">
    <property type="entry name" value="CoA-dependent acyltransferases"/>
    <property type="match status" value="4"/>
</dbReference>
<dbReference type="CDD" id="cd05930">
    <property type="entry name" value="A_NRPS"/>
    <property type="match status" value="1"/>
</dbReference>
<dbReference type="InterPro" id="IPR009081">
    <property type="entry name" value="PP-bd_ACP"/>
</dbReference>
<dbReference type="Pfam" id="PF00550">
    <property type="entry name" value="PP-binding"/>
    <property type="match status" value="1"/>
</dbReference>
<feature type="domain" description="Carrier" evidence="2">
    <location>
        <begin position="943"/>
        <end position="1017"/>
    </location>
</feature>
<dbReference type="PANTHER" id="PTHR45527:SF1">
    <property type="entry name" value="FATTY ACID SYNTHASE"/>
    <property type="match status" value="1"/>
</dbReference>
<dbReference type="Gene3D" id="3.30.559.10">
    <property type="entry name" value="Chloramphenicol acetyltransferase-like domain"/>
    <property type="match status" value="2"/>
</dbReference>
<dbReference type="InterPro" id="IPR010071">
    <property type="entry name" value="AA_adenyl_dom"/>
</dbReference>
<dbReference type="Gene3D" id="2.30.38.10">
    <property type="entry name" value="Luciferase, Domain 3"/>
    <property type="match status" value="1"/>
</dbReference>
<dbReference type="GO" id="GO:0003824">
    <property type="term" value="F:catalytic activity"/>
    <property type="evidence" value="ECO:0007669"/>
    <property type="project" value="InterPro"/>
</dbReference>
<gene>
    <name evidence="3" type="ORF">HHO37_07460</name>
</gene>
<dbReference type="Gene3D" id="3.30.300.30">
    <property type="match status" value="1"/>
</dbReference>
<dbReference type="Pfam" id="PF13193">
    <property type="entry name" value="AMP-binding_C"/>
    <property type="match status" value="1"/>
</dbReference>
<evidence type="ECO:0000313" key="3">
    <source>
        <dbReference type="EMBL" id="NMD49498.1"/>
    </source>
</evidence>
<accession>A0A7X9LDZ3</accession>
<dbReference type="InterPro" id="IPR020845">
    <property type="entry name" value="AMP-binding_CS"/>
</dbReference>
<dbReference type="Gene3D" id="3.30.559.30">
    <property type="entry name" value="Nonribosomal peptide synthetase, condensation domain"/>
    <property type="match status" value="2"/>
</dbReference>
<dbReference type="Proteomes" id="UP000532121">
    <property type="component" value="Unassembled WGS sequence"/>
</dbReference>
<dbReference type="Gene3D" id="3.40.50.980">
    <property type="match status" value="2"/>
</dbReference>
<comment type="cofactor">
    <cofactor evidence="1">
        <name>pantetheine 4'-phosphate</name>
        <dbReference type="ChEBI" id="CHEBI:47942"/>
    </cofactor>
</comment>
<dbReference type="PANTHER" id="PTHR45527">
    <property type="entry name" value="NONRIBOSOMAL PEPTIDE SYNTHETASE"/>
    <property type="match status" value="1"/>
</dbReference>
<protein>
    <submittedName>
        <fullName evidence="3">Amino acid adenylation domain-containing protein</fullName>
    </submittedName>
</protein>
<evidence type="ECO:0000256" key="1">
    <source>
        <dbReference type="ARBA" id="ARBA00001957"/>
    </source>
</evidence>
<dbReference type="PROSITE" id="PS00455">
    <property type="entry name" value="AMP_BINDING"/>
    <property type="match status" value="1"/>
</dbReference>
<organism evidence="3 4">
    <name type="scientific">Streptococcus ratti</name>
    <dbReference type="NCBI Taxonomy" id="1341"/>
    <lineage>
        <taxon>Bacteria</taxon>
        <taxon>Bacillati</taxon>
        <taxon>Bacillota</taxon>
        <taxon>Bacilli</taxon>
        <taxon>Lactobacillales</taxon>
        <taxon>Streptococcaceae</taxon>
        <taxon>Streptococcus</taxon>
    </lineage>
</organism>
<dbReference type="GO" id="GO:0008610">
    <property type="term" value="P:lipid biosynthetic process"/>
    <property type="evidence" value="ECO:0007669"/>
    <property type="project" value="UniProtKB-ARBA"/>
</dbReference>
<dbReference type="RefSeq" id="WP_193523740.1">
    <property type="nucleotide sequence ID" value="NZ_JABASA010000015.1"/>
</dbReference>
<dbReference type="SUPFAM" id="SSF56801">
    <property type="entry name" value="Acetyl-CoA synthetase-like"/>
    <property type="match status" value="1"/>
</dbReference>
<dbReference type="FunFam" id="3.40.50.980:FF:000001">
    <property type="entry name" value="Non-ribosomal peptide synthetase"/>
    <property type="match status" value="1"/>
</dbReference>
<dbReference type="InterPro" id="IPR045851">
    <property type="entry name" value="AMP-bd_C_sf"/>
</dbReference>
<dbReference type="GO" id="GO:0005737">
    <property type="term" value="C:cytoplasm"/>
    <property type="evidence" value="ECO:0007669"/>
    <property type="project" value="TreeGrafter"/>
</dbReference>